<dbReference type="InterPro" id="IPR036249">
    <property type="entry name" value="Thioredoxin-like_sf"/>
</dbReference>
<gene>
    <name evidence="3" type="ORF">NLU13_1403</name>
</gene>
<dbReference type="PANTHER" id="PTHR44051">
    <property type="entry name" value="GLUTATHIONE S-TRANSFERASE-RELATED"/>
    <property type="match status" value="1"/>
</dbReference>
<comment type="similarity">
    <text evidence="1">Belongs to the GST superfamily.</text>
</comment>
<dbReference type="Pfam" id="PF13409">
    <property type="entry name" value="GST_N_2"/>
    <property type="match status" value="1"/>
</dbReference>
<dbReference type="AlphaFoldDB" id="A0AA39GQX4"/>
<dbReference type="CDD" id="cd03194">
    <property type="entry name" value="GST_C_3"/>
    <property type="match status" value="1"/>
</dbReference>
<keyword evidence="4" id="KW-1185">Reference proteome</keyword>
<evidence type="ECO:0000313" key="4">
    <source>
        <dbReference type="Proteomes" id="UP001175261"/>
    </source>
</evidence>
<organism evidence="3 4">
    <name type="scientific">Sarocladium strictum</name>
    <name type="common">Black bundle disease fungus</name>
    <name type="synonym">Acremonium strictum</name>
    <dbReference type="NCBI Taxonomy" id="5046"/>
    <lineage>
        <taxon>Eukaryota</taxon>
        <taxon>Fungi</taxon>
        <taxon>Dikarya</taxon>
        <taxon>Ascomycota</taxon>
        <taxon>Pezizomycotina</taxon>
        <taxon>Sordariomycetes</taxon>
        <taxon>Hypocreomycetidae</taxon>
        <taxon>Hypocreales</taxon>
        <taxon>Sarocladiaceae</taxon>
        <taxon>Sarocladium</taxon>
    </lineage>
</organism>
<dbReference type="PANTHER" id="PTHR44051:SF8">
    <property type="entry name" value="GLUTATHIONE S-TRANSFERASE GSTA"/>
    <property type="match status" value="1"/>
</dbReference>
<protein>
    <recommendedName>
        <fullName evidence="2">GST N-terminal domain-containing protein</fullName>
    </recommendedName>
</protein>
<feature type="domain" description="GST N-terminal" evidence="2">
    <location>
        <begin position="12"/>
        <end position="85"/>
    </location>
</feature>
<evidence type="ECO:0000313" key="3">
    <source>
        <dbReference type="EMBL" id="KAK0391905.1"/>
    </source>
</evidence>
<dbReference type="Pfam" id="PF13410">
    <property type="entry name" value="GST_C_2"/>
    <property type="match status" value="1"/>
</dbReference>
<proteinExistence type="inferred from homology"/>
<comment type="caution">
    <text evidence="3">The sequence shown here is derived from an EMBL/GenBank/DDBJ whole genome shotgun (WGS) entry which is preliminary data.</text>
</comment>
<evidence type="ECO:0000256" key="1">
    <source>
        <dbReference type="ARBA" id="ARBA00007409"/>
    </source>
</evidence>
<evidence type="ECO:0000259" key="2">
    <source>
        <dbReference type="Pfam" id="PF13409"/>
    </source>
</evidence>
<dbReference type="SUPFAM" id="SSF52833">
    <property type="entry name" value="Thioredoxin-like"/>
    <property type="match status" value="1"/>
</dbReference>
<dbReference type="EMBL" id="JAPDFR010000001">
    <property type="protein sequence ID" value="KAK0391905.1"/>
    <property type="molecule type" value="Genomic_DNA"/>
</dbReference>
<dbReference type="SUPFAM" id="SSF47616">
    <property type="entry name" value="GST C-terminal domain-like"/>
    <property type="match status" value="1"/>
</dbReference>
<dbReference type="Gene3D" id="1.20.1050.10">
    <property type="match status" value="1"/>
</dbReference>
<sequence>MPYMLYIGNKRYSSWSMRPWVLLRALDIPFQERLQIFEPGMAQPQFAAFSPSSKVPCLHHVRSLDDGQNPVVVWDSLSIVEHLADVHAGVWPGVDRPAARAFARSAAAEMHSGFAAIRDECSMNVALRLESGVAPGPALQKDLDRLTALFVHGLATFGGPWLAGAEFTAADAFYAPVASRVKTYGLRLGDGLAREYVDRLFDHPAVREWVEAGIRETAREPMHEEDCLRGRKLLRDLSAEASQ</sequence>
<dbReference type="InterPro" id="IPR036282">
    <property type="entry name" value="Glutathione-S-Trfase_C_sf"/>
</dbReference>
<dbReference type="CDD" id="cd03043">
    <property type="entry name" value="GST_N_1"/>
    <property type="match status" value="1"/>
</dbReference>
<accession>A0AA39GQX4</accession>
<dbReference type="Proteomes" id="UP001175261">
    <property type="component" value="Unassembled WGS sequence"/>
</dbReference>
<reference evidence="3" key="1">
    <citation type="submission" date="2022-10" db="EMBL/GenBank/DDBJ databases">
        <title>Determination and structural analysis of whole genome sequence of Sarocladium strictum F4-1.</title>
        <authorList>
            <person name="Hu L."/>
            <person name="Jiang Y."/>
        </authorList>
    </citation>
    <scope>NUCLEOTIDE SEQUENCE</scope>
    <source>
        <strain evidence="3">F4-1</strain>
    </source>
</reference>
<dbReference type="Gene3D" id="3.40.30.10">
    <property type="entry name" value="Glutaredoxin"/>
    <property type="match status" value="1"/>
</dbReference>
<dbReference type="InterPro" id="IPR004045">
    <property type="entry name" value="Glutathione_S-Trfase_N"/>
</dbReference>
<name>A0AA39GQX4_SARSR</name>